<sequence length="32" mass="3561">MAKVQFSNFAAPSTLSFRIKLALTSVAIRKTY</sequence>
<evidence type="ECO:0000313" key="1">
    <source>
        <dbReference type="EMBL" id="OMP09928.1"/>
    </source>
</evidence>
<dbReference type="EMBL" id="AWUE01012115">
    <property type="protein sequence ID" value="OMP09928.1"/>
    <property type="molecule type" value="Genomic_DNA"/>
</dbReference>
<reference evidence="2" key="1">
    <citation type="submission" date="2013-09" db="EMBL/GenBank/DDBJ databases">
        <title>Corchorus olitorius genome sequencing.</title>
        <authorList>
            <person name="Alam M."/>
            <person name="Haque M.S."/>
            <person name="Islam M.S."/>
            <person name="Emdad E.M."/>
            <person name="Islam M.M."/>
            <person name="Ahmed B."/>
            <person name="Halim A."/>
            <person name="Hossen Q.M.M."/>
            <person name="Hossain M.Z."/>
            <person name="Ahmed R."/>
            <person name="Khan M.M."/>
            <person name="Islam R."/>
            <person name="Rashid M.M."/>
            <person name="Khan S.A."/>
            <person name="Rahman M.S."/>
            <person name="Alam M."/>
            <person name="Yahiya A.S."/>
            <person name="Khan M.S."/>
            <person name="Azam M.S."/>
            <person name="Haque T."/>
            <person name="Lashkar M.Z.H."/>
            <person name="Akhand A.I."/>
            <person name="Morshed G."/>
            <person name="Roy S."/>
            <person name="Uddin K.S."/>
            <person name="Rabeya T."/>
            <person name="Hossain A.S."/>
            <person name="Chowdhury A."/>
            <person name="Snigdha A.R."/>
            <person name="Mortoza M.S."/>
            <person name="Matin S.A."/>
            <person name="Hoque S.M.E."/>
            <person name="Islam M.K."/>
            <person name="Roy D.K."/>
            <person name="Haider R."/>
            <person name="Moosa M.M."/>
            <person name="Elias S.M."/>
            <person name="Hasan A.M."/>
            <person name="Jahan S."/>
            <person name="Shafiuddin M."/>
            <person name="Mahmood N."/>
            <person name="Shommy N.S."/>
        </authorList>
    </citation>
    <scope>NUCLEOTIDE SEQUENCE [LARGE SCALE GENOMIC DNA]</scope>
    <source>
        <strain evidence="2">cv. O-4</strain>
    </source>
</reference>
<proteinExistence type="predicted"/>
<comment type="caution">
    <text evidence="1">The sequence shown here is derived from an EMBL/GenBank/DDBJ whole genome shotgun (WGS) entry which is preliminary data.</text>
</comment>
<accession>A0A1R3KSC4</accession>
<dbReference type="AlphaFoldDB" id="A0A1R3KSC4"/>
<protein>
    <submittedName>
        <fullName evidence="1">Uncharacterized protein</fullName>
    </submittedName>
</protein>
<evidence type="ECO:0000313" key="2">
    <source>
        <dbReference type="Proteomes" id="UP000187203"/>
    </source>
</evidence>
<organism evidence="1 2">
    <name type="scientific">Corchorus olitorius</name>
    <dbReference type="NCBI Taxonomy" id="93759"/>
    <lineage>
        <taxon>Eukaryota</taxon>
        <taxon>Viridiplantae</taxon>
        <taxon>Streptophyta</taxon>
        <taxon>Embryophyta</taxon>
        <taxon>Tracheophyta</taxon>
        <taxon>Spermatophyta</taxon>
        <taxon>Magnoliopsida</taxon>
        <taxon>eudicotyledons</taxon>
        <taxon>Gunneridae</taxon>
        <taxon>Pentapetalae</taxon>
        <taxon>rosids</taxon>
        <taxon>malvids</taxon>
        <taxon>Malvales</taxon>
        <taxon>Malvaceae</taxon>
        <taxon>Grewioideae</taxon>
        <taxon>Apeibeae</taxon>
        <taxon>Corchorus</taxon>
    </lineage>
</organism>
<keyword evidence="2" id="KW-1185">Reference proteome</keyword>
<name>A0A1R3KSC4_9ROSI</name>
<gene>
    <name evidence="1" type="ORF">COLO4_04993</name>
</gene>
<dbReference type="Proteomes" id="UP000187203">
    <property type="component" value="Unassembled WGS sequence"/>
</dbReference>